<evidence type="ECO:0000256" key="2">
    <source>
        <dbReference type="SAM" id="SignalP"/>
    </source>
</evidence>
<feature type="signal peptide" evidence="2">
    <location>
        <begin position="1"/>
        <end position="19"/>
    </location>
</feature>
<evidence type="ECO:0000313" key="4">
    <source>
        <dbReference type="EMBL" id="KAB2816568.1"/>
    </source>
</evidence>
<evidence type="ECO:0000259" key="3">
    <source>
        <dbReference type="PROSITE" id="PS50093"/>
    </source>
</evidence>
<organism evidence="4 5">
    <name type="scientific">Phaeocystidibacter marisrubri</name>
    <dbReference type="NCBI Taxonomy" id="1577780"/>
    <lineage>
        <taxon>Bacteria</taxon>
        <taxon>Pseudomonadati</taxon>
        <taxon>Bacteroidota</taxon>
        <taxon>Flavobacteriia</taxon>
        <taxon>Flavobacteriales</taxon>
        <taxon>Phaeocystidibacteraceae</taxon>
        <taxon>Phaeocystidibacter</taxon>
    </lineage>
</organism>
<feature type="domain" description="PKD" evidence="3">
    <location>
        <begin position="219"/>
        <end position="267"/>
    </location>
</feature>
<accession>A0A6L3ZGH0</accession>
<dbReference type="SUPFAM" id="SSF49299">
    <property type="entry name" value="PKD domain"/>
    <property type="match status" value="1"/>
</dbReference>
<keyword evidence="5" id="KW-1185">Reference proteome</keyword>
<dbReference type="OrthoDB" id="7443339at2"/>
<feature type="chain" id="PRO_5027080443" evidence="2">
    <location>
        <begin position="20"/>
        <end position="392"/>
    </location>
</feature>
<dbReference type="Gene3D" id="2.60.40.10">
    <property type="entry name" value="Immunoglobulins"/>
    <property type="match status" value="1"/>
</dbReference>
<dbReference type="EMBL" id="WBVQ01000002">
    <property type="protein sequence ID" value="KAB2816568.1"/>
    <property type="molecule type" value="Genomic_DNA"/>
</dbReference>
<comment type="caution">
    <text evidence="4">The sequence shown here is derived from an EMBL/GenBank/DDBJ whole genome shotgun (WGS) entry which is preliminary data.</text>
</comment>
<sequence length="392" mass="42910">MKKLLLFSAALLSSSLAWAQPAQLQLNMKLTSYSTAIQGPALAGYEIFIWDYNSNGSGNGRSYYTDSNGELNKTITSQYNSGAGRFEYQVRNCQNQIVSIQTVHYTTSGAQVSFSDSVDVSCVDPCNVQGGATKHSTNKYSFYAYAANQSWDMSNAEWVFSDGTSYTQQYFYKTFSAVGTYTWTLTHHGCAIDSGSIDVTGTCNASFTVDTMLSGGSVINMYNTSTGTNPANTLYYHWDFGDGATSNQPFPQHQYSGNGPYTVILSILEVDAMGDTICQSWAGDSLGIDSLGNVFKTGFNLNIMDPSTIGLHENEGITINMFPQPASDLLRIEANDNLEKAELVDLNGRTVQTWELDGNHSSELQLNTHPAGMYILRIRSTSDTRALKCILE</sequence>
<dbReference type="NCBIfam" id="TIGR04183">
    <property type="entry name" value="Por_Secre_tail"/>
    <property type="match status" value="1"/>
</dbReference>
<dbReference type="InterPro" id="IPR013783">
    <property type="entry name" value="Ig-like_fold"/>
</dbReference>
<protein>
    <submittedName>
        <fullName evidence="4">T9SS type A sorting domain-containing protein</fullName>
    </submittedName>
</protein>
<dbReference type="Pfam" id="PF18911">
    <property type="entry name" value="PKD_4"/>
    <property type="match status" value="1"/>
</dbReference>
<feature type="domain" description="PKD" evidence="3">
    <location>
        <begin position="157"/>
        <end position="186"/>
    </location>
</feature>
<dbReference type="AlphaFoldDB" id="A0A6L3ZGH0"/>
<dbReference type="Proteomes" id="UP000484164">
    <property type="component" value="Unassembled WGS sequence"/>
</dbReference>
<evidence type="ECO:0000256" key="1">
    <source>
        <dbReference type="ARBA" id="ARBA00022729"/>
    </source>
</evidence>
<gene>
    <name evidence="4" type="ORF">F8C82_12875</name>
</gene>
<keyword evidence="1 2" id="KW-0732">Signal</keyword>
<dbReference type="RefSeq" id="WP_151693995.1">
    <property type="nucleotide sequence ID" value="NZ_BMGX01000001.1"/>
</dbReference>
<dbReference type="InterPro" id="IPR000601">
    <property type="entry name" value="PKD_dom"/>
</dbReference>
<evidence type="ECO:0000313" key="5">
    <source>
        <dbReference type="Proteomes" id="UP000484164"/>
    </source>
</evidence>
<proteinExistence type="predicted"/>
<dbReference type="CDD" id="cd00146">
    <property type="entry name" value="PKD"/>
    <property type="match status" value="1"/>
</dbReference>
<dbReference type="InterPro" id="IPR026444">
    <property type="entry name" value="Secre_tail"/>
</dbReference>
<dbReference type="InterPro" id="IPR035986">
    <property type="entry name" value="PKD_dom_sf"/>
</dbReference>
<dbReference type="Pfam" id="PF18962">
    <property type="entry name" value="Por_Secre_tail"/>
    <property type="match status" value="1"/>
</dbReference>
<reference evidence="4 5" key="1">
    <citation type="submission" date="2019-10" db="EMBL/GenBank/DDBJ databases">
        <title>Genome sequence of Phaeocystidibacter marisrubri JCM30614 (type strain).</title>
        <authorList>
            <person name="Bowman J.P."/>
        </authorList>
    </citation>
    <scope>NUCLEOTIDE SEQUENCE [LARGE SCALE GENOMIC DNA]</scope>
    <source>
        <strain evidence="4 5">JCM 30614</strain>
    </source>
</reference>
<dbReference type="PROSITE" id="PS50093">
    <property type="entry name" value="PKD"/>
    <property type="match status" value="2"/>
</dbReference>
<name>A0A6L3ZGH0_9FLAO</name>